<comment type="caution">
    <text evidence="2">The sequence shown here is derived from an EMBL/GenBank/DDBJ whole genome shotgun (WGS) entry which is preliminary data.</text>
</comment>
<dbReference type="EMBL" id="CAUYUJ010016839">
    <property type="protein sequence ID" value="CAK0869324.1"/>
    <property type="molecule type" value="Genomic_DNA"/>
</dbReference>
<sequence>DASSGSQFGASQLLGSSSTAEDRARLLRRVEMCAKAREESTKIMSQRFAQRDAVKMETRREQRRLAEEFLKNQRARDERWSRKLQRSPFAVDLVAENQRIDEDNRVRDHVDQRRQRLMERQSREAHNSIFKRITAETQTTSSRGSAARSGCCSRTSGSSRRRRAGDERRRRASAGAAAAAVPQRAGRGDDEPGGLVGPQVVEGRQGSP</sequence>
<dbReference type="Proteomes" id="UP001189429">
    <property type="component" value="Unassembled WGS sequence"/>
</dbReference>
<feature type="compositionally biased region" description="Polar residues" evidence="1">
    <location>
        <begin position="135"/>
        <end position="144"/>
    </location>
</feature>
<evidence type="ECO:0000256" key="1">
    <source>
        <dbReference type="SAM" id="MobiDB-lite"/>
    </source>
</evidence>
<proteinExistence type="predicted"/>
<feature type="compositionally biased region" description="Low complexity" evidence="1">
    <location>
        <begin position="147"/>
        <end position="158"/>
    </location>
</feature>
<organism evidence="2 3">
    <name type="scientific">Prorocentrum cordatum</name>
    <dbReference type="NCBI Taxonomy" id="2364126"/>
    <lineage>
        <taxon>Eukaryota</taxon>
        <taxon>Sar</taxon>
        <taxon>Alveolata</taxon>
        <taxon>Dinophyceae</taxon>
        <taxon>Prorocentrales</taxon>
        <taxon>Prorocentraceae</taxon>
        <taxon>Prorocentrum</taxon>
    </lineage>
</organism>
<accession>A0ABN9V8M5</accession>
<feature type="compositionally biased region" description="Polar residues" evidence="1">
    <location>
        <begin position="1"/>
        <end position="19"/>
    </location>
</feature>
<feature type="region of interest" description="Disordered" evidence="1">
    <location>
        <begin position="115"/>
        <end position="208"/>
    </location>
</feature>
<feature type="compositionally biased region" description="Low complexity" evidence="1">
    <location>
        <begin position="173"/>
        <end position="185"/>
    </location>
</feature>
<keyword evidence="3" id="KW-1185">Reference proteome</keyword>
<feature type="region of interest" description="Disordered" evidence="1">
    <location>
        <begin position="1"/>
        <end position="21"/>
    </location>
</feature>
<evidence type="ECO:0008006" key="4">
    <source>
        <dbReference type="Google" id="ProtNLM"/>
    </source>
</evidence>
<feature type="compositionally biased region" description="Basic and acidic residues" evidence="1">
    <location>
        <begin position="115"/>
        <end position="126"/>
    </location>
</feature>
<feature type="non-terminal residue" evidence="2">
    <location>
        <position position="1"/>
    </location>
</feature>
<gene>
    <name evidence="2" type="ORF">PCOR1329_LOCUS55722</name>
</gene>
<evidence type="ECO:0000313" key="2">
    <source>
        <dbReference type="EMBL" id="CAK0869324.1"/>
    </source>
</evidence>
<name>A0ABN9V8M5_9DINO</name>
<reference evidence="2" key="1">
    <citation type="submission" date="2023-10" db="EMBL/GenBank/DDBJ databases">
        <authorList>
            <person name="Chen Y."/>
            <person name="Shah S."/>
            <person name="Dougan E. K."/>
            <person name="Thang M."/>
            <person name="Chan C."/>
        </authorList>
    </citation>
    <scope>NUCLEOTIDE SEQUENCE [LARGE SCALE GENOMIC DNA]</scope>
</reference>
<protein>
    <recommendedName>
        <fullName evidence="4">Meiosis-specific nuclear structural protein 1</fullName>
    </recommendedName>
</protein>
<evidence type="ECO:0000313" key="3">
    <source>
        <dbReference type="Proteomes" id="UP001189429"/>
    </source>
</evidence>